<reference evidence="1" key="1">
    <citation type="submission" date="2014-03" db="EMBL/GenBank/DDBJ databases">
        <title>The sialotranscriptome of Amblyomma triste, Amblyomma parvum and Amblyomma cajennense ticks, uncovered by 454-based RNA-seq.</title>
        <authorList>
            <person name="Garcia G.R."/>
            <person name="Gardinassi L.G."/>
            <person name="Ribeiro J.M."/>
            <person name="Anatriello E."/>
            <person name="Ferreira B.R."/>
            <person name="Moreira H.N."/>
            <person name="Mafra C."/>
            <person name="Olegario M.M."/>
            <person name="Szabo P.J."/>
            <person name="Miranda-Santos I.K."/>
            <person name="Maruyama S.R."/>
        </authorList>
    </citation>
    <scope>NUCLEOTIDE SEQUENCE</scope>
    <source>
        <strain evidence="1">Mato Grasso do Sul</strain>
        <tissue evidence="1">Salivary glands</tissue>
    </source>
</reference>
<dbReference type="AlphaFoldDB" id="A0A023G058"/>
<name>A0A023G058_AMBTT</name>
<evidence type="ECO:0000313" key="1">
    <source>
        <dbReference type="EMBL" id="JAC27506.1"/>
    </source>
</evidence>
<proteinExistence type="evidence at transcript level"/>
<protein>
    <submittedName>
        <fullName evidence="1">Putative secreted protein</fullName>
    </submittedName>
</protein>
<dbReference type="EMBL" id="GBBM01007912">
    <property type="protein sequence ID" value="JAC27506.1"/>
    <property type="molecule type" value="mRNA"/>
</dbReference>
<sequence>MSKSHQSGKVALGQFFSAWLDLIVLSHSRHASAAFCSPRLGVESFFSTLTPAECMCDVLYSPCLFLLCSVQEYTYGMRRGRTAALHSVRK</sequence>
<organism evidence="1">
    <name type="scientific">Amblyomma triste</name>
    <name type="common">Neotropical tick</name>
    <dbReference type="NCBI Taxonomy" id="251400"/>
    <lineage>
        <taxon>Eukaryota</taxon>
        <taxon>Metazoa</taxon>
        <taxon>Ecdysozoa</taxon>
        <taxon>Arthropoda</taxon>
        <taxon>Chelicerata</taxon>
        <taxon>Arachnida</taxon>
        <taxon>Acari</taxon>
        <taxon>Parasitiformes</taxon>
        <taxon>Ixodida</taxon>
        <taxon>Ixodoidea</taxon>
        <taxon>Ixodidae</taxon>
        <taxon>Amblyomminae</taxon>
        <taxon>Amblyomma</taxon>
    </lineage>
</organism>
<accession>A0A023G058</accession>